<evidence type="ECO:0000256" key="2">
    <source>
        <dbReference type="SAM" id="Phobius"/>
    </source>
</evidence>
<feature type="non-terminal residue" evidence="3">
    <location>
        <position position="1"/>
    </location>
</feature>
<evidence type="ECO:0000256" key="1">
    <source>
        <dbReference type="SAM" id="MobiDB-lite"/>
    </source>
</evidence>
<gene>
    <name evidence="3" type="ORF">ADUPG1_006765</name>
</gene>
<keyword evidence="2" id="KW-0812">Transmembrane</keyword>
<keyword evidence="2" id="KW-0472">Membrane</keyword>
<evidence type="ECO:0000313" key="3">
    <source>
        <dbReference type="EMBL" id="GKT32671.1"/>
    </source>
</evidence>
<feature type="region of interest" description="Disordered" evidence="1">
    <location>
        <begin position="307"/>
        <end position="340"/>
    </location>
</feature>
<dbReference type="Proteomes" id="UP001057375">
    <property type="component" value="Unassembled WGS sequence"/>
</dbReference>
<feature type="compositionally biased region" description="Basic and acidic residues" evidence="1">
    <location>
        <begin position="307"/>
        <end position="326"/>
    </location>
</feature>
<feature type="compositionally biased region" description="Acidic residues" evidence="1">
    <location>
        <begin position="327"/>
        <end position="340"/>
    </location>
</feature>
<proteinExistence type="predicted"/>
<feature type="transmembrane region" description="Helical" evidence="2">
    <location>
        <begin position="272"/>
        <end position="296"/>
    </location>
</feature>
<organism evidence="3 4">
    <name type="scientific">Aduncisulcus paluster</name>
    <dbReference type="NCBI Taxonomy" id="2918883"/>
    <lineage>
        <taxon>Eukaryota</taxon>
        <taxon>Metamonada</taxon>
        <taxon>Carpediemonas-like organisms</taxon>
        <taxon>Aduncisulcus</taxon>
    </lineage>
</organism>
<evidence type="ECO:0000313" key="4">
    <source>
        <dbReference type="Proteomes" id="UP001057375"/>
    </source>
</evidence>
<reference evidence="3" key="1">
    <citation type="submission" date="2022-03" db="EMBL/GenBank/DDBJ databases">
        <title>Draft genome sequence of Aduncisulcus paluster, a free-living microaerophilic Fornicata.</title>
        <authorList>
            <person name="Yuyama I."/>
            <person name="Kume K."/>
            <person name="Tamura T."/>
            <person name="Inagaki Y."/>
            <person name="Hashimoto T."/>
        </authorList>
    </citation>
    <scope>NUCLEOTIDE SEQUENCE</scope>
    <source>
        <strain evidence="3">NY0171</strain>
    </source>
</reference>
<sequence>PSYPGRTDTDVVLKDVAVSGNFVAVCIKGGMVIYSVGTDVATSTYYGDGESQCVAVSAGGDGKDDGTYNFLNSYFSAILLQNDGSYSMYTERLGHNTWYKDDPVTVDGFELFDVSTMAYSYSSNATLTLVDRDSSFSTNISYEPTDLAVCGDITYTVLSNEITSFNNRTGLELWSEKLDNKIILDVSCYGSNVAVVYRNEDSSYSVMEFGCDTTSGECVFGDVNDIPSTVPSALSLSNNALYLASEKNGSILHLQFTSAPIPPDEPSGLPGWAIALIVVGSVLVVAGIVVLIVFCFKTKKDERKRGSLLLHEHAGDSSEEIDKIPEEPQENPEPIGDESV</sequence>
<keyword evidence="4" id="KW-1185">Reference proteome</keyword>
<name>A0ABQ5KL30_9EUKA</name>
<accession>A0ABQ5KL30</accession>
<dbReference type="EMBL" id="BQXS01010028">
    <property type="protein sequence ID" value="GKT32671.1"/>
    <property type="molecule type" value="Genomic_DNA"/>
</dbReference>
<keyword evidence="2" id="KW-1133">Transmembrane helix</keyword>
<comment type="caution">
    <text evidence="3">The sequence shown here is derived from an EMBL/GenBank/DDBJ whole genome shotgun (WGS) entry which is preliminary data.</text>
</comment>
<protein>
    <submittedName>
        <fullName evidence="3">Uncharacterized protein</fullName>
    </submittedName>
</protein>